<evidence type="ECO:0000256" key="1">
    <source>
        <dbReference type="ARBA" id="ARBA00022490"/>
    </source>
</evidence>
<keyword evidence="1" id="KW-0963">Cytoplasm</keyword>
<evidence type="ECO:0008006" key="6">
    <source>
        <dbReference type="Google" id="ProtNLM"/>
    </source>
</evidence>
<dbReference type="PROSITE" id="PS00738">
    <property type="entry name" value="ADOHCYASE_1"/>
    <property type="match status" value="1"/>
</dbReference>
<dbReference type="Pfam" id="PF05221">
    <property type="entry name" value="AdoHcyase"/>
    <property type="match status" value="1"/>
</dbReference>
<reference evidence="5" key="1">
    <citation type="submission" date="2018-05" db="EMBL/GenBank/DDBJ databases">
        <authorList>
            <person name="Lanie J.A."/>
            <person name="Ng W.-L."/>
            <person name="Kazmierczak K.M."/>
            <person name="Andrzejewski T.M."/>
            <person name="Davidsen T.M."/>
            <person name="Wayne K.J."/>
            <person name="Tettelin H."/>
            <person name="Glass J.I."/>
            <person name="Rusch D."/>
            <person name="Podicherti R."/>
            <person name="Tsui H.-C.T."/>
            <person name="Winkler M.E."/>
        </authorList>
    </citation>
    <scope>NUCLEOTIDE SEQUENCE</scope>
</reference>
<sequence length="147" mass="16265">MKFQDYKVTDINLADWGQKEINIAETEMPGLMALRKEYSSSQPLKGANIVGCLHMTIQTAVLIETLIALGASVRWSSCNIFSTQDHAAAAIASKNIPVFAWKGETEEEYNWCIEKTLSGSDTWAPNLMIDDGGDLTKIVHEKYPGLL</sequence>
<name>A0A381MYN3_9ZZZZ</name>
<dbReference type="SMART" id="SM00996">
    <property type="entry name" value="AdoHcyase"/>
    <property type="match status" value="1"/>
</dbReference>
<protein>
    <recommendedName>
        <fullName evidence="6">S-adenosyl-L-homocysteine hydrolase NAD binding domain-containing protein</fullName>
    </recommendedName>
</protein>
<dbReference type="PANTHER" id="PTHR23420">
    <property type="entry name" value="ADENOSYLHOMOCYSTEINASE"/>
    <property type="match status" value="1"/>
</dbReference>
<dbReference type="InterPro" id="IPR042172">
    <property type="entry name" value="Adenosylhomocyst_ase-like_sf"/>
</dbReference>
<evidence type="ECO:0000313" key="5">
    <source>
        <dbReference type="EMBL" id="SUZ47431.1"/>
    </source>
</evidence>
<dbReference type="GO" id="GO:0005829">
    <property type="term" value="C:cytosol"/>
    <property type="evidence" value="ECO:0007669"/>
    <property type="project" value="TreeGrafter"/>
</dbReference>
<dbReference type="GO" id="GO:0006730">
    <property type="term" value="P:one-carbon metabolic process"/>
    <property type="evidence" value="ECO:0007669"/>
    <property type="project" value="UniProtKB-KW"/>
</dbReference>
<organism evidence="5">
    <name type="scientific">marine metagenome</name>
    <dbReference type="NCBI Taxonomy" id="408172"/>
    <lineage>
        <taxon>unclassified sequences</taxon>
        <taxon>metagenomes</taxon>
        <taxon>ecological metagenomes</taxon>
    </lineage>
</organism>
<dbReference type="GO" id="GO:0033353">
    <property type="term" value="P:S-adenosylmethionine cycle"/>
    <property type="evidence" value="ECO:0007669"/>
    <property type="project" value="TreeGrafter"/>
</dbReference>
<evidence type="ECO:0000256" key="2">
    <source>
        <dbReference type="ARBA" id="ARBA00022563"/>
    </source>
</evidence>
<gene>
    <name evidence="5" type="ORF">METZ01_LOCUS285</name>
</gene>
<dbReference type="InterPro" id="IPR020082">
    <property type="entry name" value="S-Ado-L-homoCys_hydrolase_CS"/>
</dbReference>
<evidence type="ECO:0000256" key="4">
    <source>
        <dbReference type="ARBA" id="ARBA00023027"/>
    </source>
</evidence>
<keyword evidence="3" id="KW-0378">Hydrolase</keyword>
<dbReference type="AlphaFoldDB" id="A0A381MYN3"/>
<dbReference type="SUPFAM" id="SSF52283">
    <property type="entry name" value="Formate/glycerate dehydrogenase catalytic domain-like"/>
    <property type="match status" value="1"/>
</dbReference>
<proteinExistence type="predicted"/>
<keyword evidence="4" id="KW-0520">NAD</keyword>
<keyword evidence="2" id="KW-0554">One-carbon metabolism</keyword>
<dbReference type="PANTHER" id="PTHR23420:SF0">
    <property type="entry name" value="ADENOSYLHOMOCYSTEINASE"/>
    <property type="match status" value="1"/>
</dbReference>
<dbReference type="GO" id="GO:0004013">
    <property type="term" value="F:adenosylhomocysteinase activity"/>
    <property type="evidence" value="ECO:0007669"/>
    <property type="project" value="TreeGrafter"/>
</dbReference>
<dbReference type="Gene3D" id="3.40.50.1480">
    <property type="entry name" value="Adenosylhomocysteinase-like"/>
    <property type="match status" value="1"/>
</dbReference>
<dbReference type="EMBL" id="UINC01000016">
    <property type="protein sequence ID" value="SUZ47431.1"/>
    <property type="molecule type" value="Genomic_DNA"/>
</dbReference>
<dbReference type="InterPro" id="IPR000043">
    <property type="entry name" value="Adenosylhomocysteinase-like"/>
</dbReference>
<evidence type="ECO:0000256" key="3">
    <source>
        <dbReference type="ARBA" id="ARBA00022801"/>
    </source>
</evidence>
<feature type="non-terminal residue" evidence="5">
    <location>
        <position position="147"/>
    </location>
</feature>
<dbReference type="FunFam" id="3.40.50.1480:FF:000006">
    <property type="entry name" value="Adenosylhomocysteinase"/>
    <property type="match status" value="1"/>
</dbReference>
<accession>A0A381MYN3</accession>